<evidence type="ECO:0000313" key="4">
    <source>
        <dbReference type="EMBL" id="NKY53267.1"/>
    </source>
</evidence>
<reference evidence="4 5" key="1">
    <citation type="submission" date="2020-04" db="EMBL/GenBank/DDBJ databases">
        <title>MicrobeNet Type strains.</title>
        <authorList>
            <person name="Nicholson A.C."/>
        </authorList>
    </citation>
    <scope>NUCLEOTIDE SEQUENCE [LARGE SCALE GENOMIC DNA]</scope>
    <source>
        <strain evidence="4 5">JCM 12354</strain>
    </source>
</reference>
<dbReference type="Pfam" id="PF00135">
    <property type="entry name" value="COesterase"/>
    <property type="match status" value="1"/>
</dbReference>
<feature type="chain" id="PRO_5039457226" evidence="2">
    <location>
        <begin position="21"/>
        <end position="550"/>
    </location>
</feature>
<feature type="signal peptide" evidence="2">
    <location>
        <begin position="1"/>
        <end position="20"/>
    </location>
</feature>
<dbReference type="RefSeq" id="WP_084474941.1">
    <property type="nucleotide sequence ID" value="NZ_JAAXOP010000016.1"/>
</dbReference>
<feature type="domain" description="Carboxylesterase type B" evidence="3">
    <location>
        <begin position="48"/>
        <end position="521"/>
    </location>
</feature>
<dbReference type="InterPro" id="IPR002018">
    <property type="entry name" value="CarbesteraseB"/>
</dbReference>
<evidence type="ECO:0000259" key="3">
    <source>
        <dbReference type="Pfam" id="PF00135"/>
    </source>
</evidence>
<dbReference type="AlphaFoldDB" id="A0A846Y361"/>
<sequence length="550" mass="58150">MKTKLWRTLSALLVSTTVLAVTACGADASPGDATGDGGSRPAPGRGGSAVVRTEGGLVRGSVTDIARVFRGIPYAAPPVGPLRWQDPKPAAAWNGERDATKPPPACAQNPGAVPGGSTAEDCLYLNVTVPSGKTTGPKPVVVWIHGGAFVNGTGSSLDPARIAQRGDVVVVTINYRLGMLGYYGLPGLPGSGTFGLSDQQAALSWVQRNIGAFQGDPGNVTLAGESSGAMSSCAQLTSPGAAGLFQKAVLQSGACNVSWLDNFDERHKKAGAVFRPRSEIEERGRKTATELGCGGRDPAAVIDCMRGLPVDKLMPVLGGFVNPAFDTPVLPVDPIDALDKGQFMRVPIISGNTRNEATLNAVYYDYPEPVTDRTYDEVLTETFGPDRAKVDAEYPRSAYGSAAEAFAAVITDRKWACTQYDSSRKLARYTPVHQFEFADPKPPSLLPEPTKMPMGAYHSSDVLSLFDIAGLSVHFTPEQQQLSDRIIDYWTSFARTGDPNGPGRPDWPTFRADVNPPYTQALAPGASGVARVDLAAEHHCGFWAGMSRGG</sequence>
<accession>A0A846Y361</accession>
<dbReference type="Gene3D" id="3.40.50.1820">
    <property type="entry name" value="alpha/beta hydrolase"/>
    <property type="match status" value="1"/>
</dbReference>
<evidence type="ECO:0000313" key="5">
    <source>
        <dbReference type="Proteomes" id="UP000565711"/>
    </source>
</evidence>
<dbReference type="EMBL" id="JAAXOP010000016">
    <property type="protein sequence ID" value="NKY53267.1"/>
    <property type="molecule type" value="Genomic_DNA"/>
</dbReference>
<evidence type="ECO:0000256" key="1">
    <source>
        <dbReference type="SAM" id="MobiDB-lite"/>
    </source>
</evidence>
<dbReference type="SUPFAM" id="SSF53474">
    <property type="entry name" value="alpha/beta-Hydrolases"/>
    <property type="match status" value="1"/>
</dbReference>
<dbReference type="PANTHER" id="PTHR11559">
    <property type="entry name" value="CARBOXYLESTERASE"/>
    <property type="match status" value="1"/>
</dbReference>
<dbReference type="PROSITE" id="PS51257">
    <property type="entry name" value="PROKAR_LIPOPROTEIN"/>
    <property type="match status" value="1"/>
</dbReference>
<evidence type="ECO:0000256" key="2">
    <source>
        <dbReference type="SAM" id="SignalP"/>
    </source>
</evidence>
<feature type="region of interest" description="Disordered" evidence="1">
    <location>
        <begin position="28"/>
        <end position="51"/>
    </location>
</feature>
<keyword evidence="2" id="KW-0732">Signal</keyword>
<dbReference type="InterPro" id="IPR029058">
    <property type="entry name" value="AB_hydrolase_fold"/>
</dbReference>
<proteinExistence type="predicted"/>
<feature type="region of interest" description="Disordered" evidence="1">
    <location>
        <begin position="90"/>
        <end position="113"/>
    </location>
</feature>
<dbReference type="InterPro" id="IPR050309">
    <property type="entry name" value="Type-B_Carboxylest/Lipase"/>
</dbReference>
<protein>
    <submittedName>
        <fullName evidence="4">Carboxylesterase family protein</fullName>
    </submittedName>
</protein>
<keyword evidence="5" id="KW-1185">Reference proteome</keyword>
<gene>
    <name evidence="4" type="ORF">HGA08_24015</name>
</gene>
<dbReference type="Proteomes" id="UP000565711">
    <property type="component" value="Unassembled WGS sequence"/>
</dbReference>
<comment type="caution">
    <text evidence="4">The sequence shown here is derived from an EMBL/GenBank/DDBJ whole genome shotgun (WGS) entry which is preliminary data.</text>
</comment>
<organism evidence="4 5">
    <name type="scientific">Nocardia vermiculata</name>
    <dbReference type="NCBI Taxonomy" id="257274"/>
    <lineage>
        <taxon>Bacteria</taxon>
        <taxon>Bacillati</taxon>
        <taxon>Actinomycetota</taxon>
        <taxon>Actinomycetes</taxon>
        <taxon>Mycobacteriales</taxon>
        <taxon>Nocardiaceae</taxon>
        <taxon>Nocardia</taxon>
    </lineage>
</organism>
<name>A0A846Y361_9NOCA</name>